<protein>
    <recommendedName>
        <fullName evidence="1">GPI inositol-deacylase winged helix domain-containing protein</fullName>
    </recommendedName>
</protein>
<proteinExistence type="predicted"/>
<dbReference type="InterPro" id="IPR054471">
    <property type="entry name" value="GPIID_WHD"/>
</dbReference>
<dbReference type="PANTHER" id="PTHR10039:SF16">
    <property type="entry name" value="GPI INOSITOL-DEACYLASE"/>
    <property type="match status" value="1"/>
</dbReference>
<feature type="non-terminal residue" evidence="2">
    <location>
        <position position="166"/>
    </location>
</feature>
<accession>A0A0D0CE94</accession>
<feature type="non-terminal residue" evidence="2">
    <location>
        <position position="1"/>
    </location>
</feature>
<feature type="domain" description="GPI inositol-deacylase winged helix" evidence="1">
    <location>
        <begin position="50"/>
        <end position="134"/>
    </location>
</feature>
<dbReference type="EMBL" id="KN834773">
    <property type="protein sequence ID" value="KIK60844.1"/>
    <property type="molecule type" value="Genomic_DNA"/>
</dbReference>
<reference evidence="2 3" key="1">
    <citation type="submission" date="2014-04" db="EMBL/GenBank/DDBJ databases">
        <title>Evolutionary Origins and Diversification of the Mycorrhizal Mutualists.</title>
        <authorList>
            <consortium name="DOE Joint Genome Institute"/>
            <consortium name="Mycorrhizal Genomics Consortium"/>
            <person name="Kohler A."/>
            <person name="Kuo A."/>
            <person name="Nagy L.G."/>
            <person name="Floudas D."/>
            <person name="Copeland A."/>
            <person name="Barry K.W."/>
            <person name="Cichocki N."/>
            <person name="Veneault-Fourrey C."/>
            <person name="LaButti K."/>
            <person name="Lindquist E.A."/>
            <person name="Lipzen A."/>
            <person name="Lundell T."/>
            <person name="Morin E."/>
            <person name="Murat C."/>
            <person name="Riley R."/>
            <person name="Ohm R."/>
            <person name="Sun H."/>
            <person name="Tunlid A."/>
            <person name="Henrissat B."/>
            <person name="Grigoriev I.V."/>
            <person name="Hibbett D.S."/>
            <person name="Martin F."/>
        </authorList>
    </citation>
    <scope>NUCLEOTIDE SEQUENCE [LARGE SCALE GENOMIC DNA]</scope>
    <source>
        <strain evidence="2 3">FD-317 M1</strain>
    </source>
</reference>
<gene>
    <name evidence="2" type="ORF">GYMLUDRAFT_138183</name>
</gene>
<organism evidence="2 3">
    <name type="scientific">Collybiopsis luxurians FD-317 M1</name>
    <dbReference type="NCBI Taxonomy" id="944289"/>
    <lineage>
        <taxon>Eukaryota</taxon>
        <taxon>Fungi</taxon>
        <taxon>Dikarya</taxon>
        <taxon>Basidiomycota</taxon>
        <taxon>Agaricomycotina</taxon>
        <taxon>Agaricomycetes</taxon>
        <taxon>Agaricomycetidae</taxon>
        <taxon>Agaricales</taxon>
        <taxon>Marasmiineae</taxon>
        <taxon>Omphalotaceae</taxon>
        <taxon>Collybiopsis</taxon>
        <taxon>Collybiopsis luxurians</taxon>
    </lineage>
</organism>
<evidence type="ECO:0000313" key="3">
    <source>
        <dbReference type="Proteomes" id="UP000053593"/>
    </source>
</evidence>
<name>A0A0D0CE94_9AGAR</name>
<dbReference type="OrthoDB" id="7464126at2759"/>
<sequence>RFRWVDCQLHSLEALEIPKAIWKALTRLPRDLNGIYSEALQKIDDVHSDSAHCILMWLLYGYKPLKLDQVADILAIDLEAEKFDIDNRPLELQHKLHKIVDSTLVVIDSARGQNVVQFAHISVQEFLISELSSAEARNLFSINKELGHELIAKTCLIYLLQFNSWE</sequence>
<keyword evidence="3" id="KW-1185">Reference proteome</keyword>
<evidence type="ECO:0000313" key="2">
    <source>
        <dbReference type="EMBL" id="KIK60844.1"/>
    </source>
</evidence>
<dbReference type="Pfam" id="PF22939">
    <property type="entry name" value="WHD_GPIID"/>
    <property type="match status" value="1"/>
</dbReference>
<dbReference type="AlphaFoldDB" id="A0A0D0CE94"/>
<evidence type="ECO:0000259" key="1">
    <source>
        <dbReference type="Pfam" id="PF22939"/>
    </source>
</evidence>
<dbReference type="HOGENOM" id="CLU_112289_0_0_1"/>
<dbReference type="Proteomes" id="UP000053593">
    <property type="component" value="Unassembled WGS sequence"/>
</dbReference>
<dbReference type="PANTHER" id="PTHR10039">
    <property type="entry name" value="AMELOGENIN"/>
    <property type="match status" value="1"/>
</dbReference>